<proteinExistence type="predicted"/>
<keyword evidence="2" id="KW-1133">Transmembrane helix</keyword>
<feature type="compositionally biased region" description="Polar residues" evidence="1">
    <location>
        <begin position="426"/>
        <end position="435"/>
    </location>
</feature>
<keyword evidence="4" id="KW-1185">Reference proteome</keyword>
<feature type="region of interest" description="Disordered" evidence="1">
    <location>
        <begin position="426"/>
        <end position="445"/>
    </location>
</feature>
<protein>
    <recommendedName>
        <fullName evidence="5">Secreted protein</fullName>
    </recommendedName>
</protein>
<reference evidence="3 4" key="1">
    <citation type="submission" date="2023-03" db="EMBL/GenBank/DDBJ databases">
        <title>High recombination rates correlate with genetic variation in Cardiocondyla obscurior ants.</title>
        <authorList>
            <person name="Errbii M."/>
        </authorList>
    </citation>
    <scope>NUCLEOTIDE SEQUENCE [LARGE SCALE GENOMIC DNA]</scope>
    <source>
        <strain evidence="3">Alpha-2009</strain>
        <tissue evidence="3">Whole body</tissue>
    </source>
</reference>
<evidence type="ECO:0000313" key="4">
    <source>
        <dbReference type="Proteomes" id="UP001430953"/>
    </source>
</evidence>
<dbReference type="Proteomes" id="UP001430953">
    <property type="component" value="Unassembled WGS sequence"/>
</dbReference>
<accession>A0AAW2G3V8</accession>
<evidence type="ECO:0008006" key="5">
    <source>
        <dbReference type="Google" id="ProtNLM"/>
    </source>
</evidence>
<name>A0AAW2G3V8_9HYME</name>
<feature type="transmembrane region" description="Helical" evidence="2">
    <location>
        <begin position="39"/>
        <end position="58"/>
    </location>
</feature>
<evidence type="ECO:0000313" key="3">
    <source>
        <dbReference type="EMBL" id="KAL0122976.1"/>
    </source>
</evidence>
<sequence length="524" mass="61114">MYQCVCLVKSRYEEQAVIDRCSARPNKIIMQTRGSFQSFYSMMIFNIIAILLLVGQVFSSLPVQGSISMVHDNTMSIDLRASKWSHELDELVKQLFDMEKPQVHLLINLGRKTIQVNGEIDLEQNYFKAGNNIQNTLLRKILLMQEYENYDKQSTYKNLIDYEILRYLFKEYQNFMMYDKNYSTFSSMISNPEFELEINSLISTNEYSYEYIKSIQRALLWLIKLFDIKKLRLHDDFDNISRWKLSNLQRQADFILDTLVADNERHNENLKDDKRTSKDKSDIVLSTEKTEIEKEILTEQSTEIFYETNTTEISKDKFLENISSNYITSTEEIQVTDNPELTKREDDASKSPTTVKNLIEPKFNKSIDDNIINDTFASTINPLENYILAKNETLSKQFLSIFYDNVTVHEKQSNPMKNVSSLSLNEDDQNTWQESKLSKPTGKSVKHESLNNVTDVLKNRRTLVPLSKTKNYNKKIGRVLTKDIVDKYNHKDRMKLTLDNGSAMDRILEAVDEVLPTEKSIGIM</sequence>
<evidence type="ECO:0000256" key="1">
    <source>
        <dbReference type="SAM" id="MobiDB-lite"/>
    </source>
</evidence>
<keyword evidence="2" id="KW-0812">Transmembrane</keyword>
<comment type="caution">
    <text evidence="3">The sequence shown here is derived from an EMBL/GenBank/DDBJ whole genome shotgun (WGS) entry which is preliminary data.</text>
</comment>
<dbReference type="AlphaFoldDB" id="A0AAW2G3V8"/>
<gene>
    <name evidence="3" type="ORF">PUN28_007555</name>
</gene>
<dbReference type="EMBL" id="JADYXP020000006">
    <property type="protein sequence ID" value="KAL0122976.1"/>
    <property type="molecule type" value="Genomic_DNA"/>
</dbReference>
<keyword evidence="2" id="KW-0472">Membrane</keyword>
<organism evidence="3 4">
    <name type="scientific">Cardiocondyla obscurior</name>
    <dbReference type="NCBI Taxonomy" id="286306"/>
    <lineage>
        <taxon>Eukaryota</taxon>
        <taxon>Metazoa</taxon>
        <taxon>Ecdysozoa</taxon>
        <taxon>Arthropoda</taxon>
        <taxon>Hexapoda</taxon>
        <taxon>Insecta</taxon>
        <taxon>Pterygota</taxon>
        <taxon>Neoptera</taxon>
        <taxon>Endopterygota</taxon>
        <taxon>Hymenoptera</taxon>
        <taxon>Apocrita</taxon>
        <taxon>Aculeata</taxon>
        <taxon>Formicoidea</taxon>
        <taxon>Formicidae</taxon>
        <taxon>Myrmicinae</taxon>
        <taxon>Cardiocondyla</taxon>
    </lineage>
</organism>
<evidence type="ECO:0000256" key="2">
    <source>
        <dbReference type="SAM" id="Phobius"/>
    </source>
</evidence>